<evidence type="ECO:0000313" key="2">
    <source>
        <dbReference type="Proteomes" id="UP000712281"/>
    </source>
</evidence>
<protein>
    <submittedName>
        <fullName evidence="1">Uncharacterized protein</fullName>
    </submittedName>
</protein>
<accession>A0A8S9KXT1</accession>
<proteinExistence type="predicted"/>
<organism evidence="1 2">
    <name type="scientific">Brassica cretica</name>
    <name type="common">Mustard</name>
    <dbReference type="NCBI Taxonomy" id="69181"/>
    <lineage>
        <taxon>Eukaryota</taxon>
        <taxon>Viridiplantae</taxon>
        <taxon>Streptophyta</taxon>
        <taxon>Embryophyta</taxon>
        <taxon>Tracheophyta</taxon>
        <taxon>Spermatophyta</taxon>
        <taxon>Magnoliopsida</taxon>
        <taxon>eudicotyledons</taxon>
        <taxon>Gunneridae</taxon>
        <taxon>Pentapetalae</taxon>
        <taxon>rosids</taxon>
        <taxon>malvids</taxon>
        <taxon>Brassicales</taxon>
        <taxon>Brassicaceae</taxon>
        <taxon>Brassiceae</taxon>
        <taxon>Brassica</taxon>
    </lineage>
</organism>
<comment type="caution">
    <text evidence="1">The sequence shown here is derived from an EMBL/GenBank/DDBJ whole genome shotgun (WGS) entry which is preliminary data.</text>
</comment>
<reference evidence="1" key="1">
    <citation type="submission" date="2019-12" db="EMBL/GenBank/DDBJ databases">
        <title>Genome sequencing and annotation of Brassica cretica.</title>
        <authorList>
            <person name="Studholme D.J."/>
            <person name="Sarris P.F."/>
        </authorList>
    </citation>
    <scope>NUCLEOTIDE SEQUENCE</scope>
    <source>
        <strain evidence="1">PFS-001/15</strain>
        <tissue evidence="1">Leaf</tissue>
    </source>
</reference>
<gene>
    <name evidence="1" type="ORF">F2Q68_00007314</name>
</gene>
<evidence type="ECO:0000313" key="1">
    <source>
        <dbReference type="EMBL" id="KAF2599355.1"/>
    </source>
</evidence>
<dbReference type="EMBL" id="QGKW02000717">
    <property type="protein sequence ID" value="KAF2599355.1"/>
    <property type="molecule type" value="Genomic_DNA"/>
</dbReference>
<name>A0A8S9KXT1_BRACR</name>
<sequence>MIAPHPLSHDQQRQVDIYGQGSMSDNIYGRGFMMQQPNWNTSVAQIGVTTQPLLHQNWQSKSMWANSNGVERDPNLLRVANNAEQISFIGEAAQFKACSLSTLSDYEMLMGGVGSNLAQPTNTLDYLSGSNLATSLIPEDAAWMNQSRHNPGLHDALGKLYPRSWNP</sequence>
<dbReference type="Proteomes" id="UP000712281">
    <property type="component" value="Unassembled WGS sequence"/>
</dbReference>
<dbReference type="AlphaFoldDB" id="A0A8S9KXT1"/>